<accession>A0A4U1MDQ9</accession>
<dbReference type="AlphaFoldDB" id="A0A4U1MDQ9"/>
<dbReference type="InterPro" id="IPR036249">
    <property type="entry name" value="Thioredoxin-like_sf"/>
</dbReference>
<proteinExistence type="predicted"/>
<organism evidence="2 3">
    <name type="scientific">Guptibacillus hwajinpoensis</name>
    <dbReference type="NCBI Taxonomy" id="208199"/>
    <lineage>
        <taxon>Bacteria</taxon>
        <taxon>Bacillati</taxon>
        <taxon>Bacillota</taxon>
        <taxon>Bacilli</taxon>
        <taxon>Bacillales</taxon>
        <taxon>Guptibacillaceae</taxon>
        <taxon>Guptibacillus</taxon>
    </lineage>
</organism>
<dbReference type="CDD" id="cd02947">
    <property type="entry name" value="TRX_family"/>
    <property type="match status" value="1"/>
</dbReference>
<feature type="domain" description="Thioredoxin" evidence="1">
    <location>
        <begin position="4"/>
        <end position="84"/>
    </location>
</feature>
<dbReference type="InterPro" id="IPR013766">
    <property type="entry name" value="Thioredoxin_domain"/>
</dbReference>
<evidence type="ECO:0000313" key="2">
    <source>
        <dbReference type="EMBL" id="TKD69339.1"/>
    </source>
</evidence>
<dbReference type="Gene3D" id="3.40.30.10">
    <property type="entry name" value="Glutaredoxin"/>
    <property type="match status" value="1"/>
</dbReference>
<dbReference type="EMBL" id="SWFM01000004">
    <property type="protein sequence ID" value="TKD69339.1"/>
    <property type="molecule type" value="Genomic_DNA"/>
</dbReference>
<sequence length="102" mass="11881">MKEVTEENEMRELMAQSHCILFFYTPFCRTCKIAQRMLQVVIESKDLQEKIYACNLNYFPWVAENLKIQSVPALTVYRDGNPGDTLFAFESVVKVDTFLSDE</sequence>
<evidence type="ECO:0000313" key="3">
    <source>
        <dbReference type="Proteomes" id="UP000310541"/>
    </source>
</evidence>
<comment type="caution">
    <text evidence="2">The sequence shown here is derived from an EMBL/GenBank/DDBJ whole genome shotgun (WGS) entry which is preliminary data.</text>
</comment>
<protein>
    <submittedName>
        <fullName evidence="2">Thioredoxin family protein</fullName>
    </submittedName>
</protein>
<dbReference type="OrthoDB" id="5784238at2"/>
<name>A0A4U1MDQ9_9BACL</name>
<reference evidence="2 3" key="1">
    <citation type="submission" date="2019-04" db="EMBL/GenBank/DDBJ databases">
        <title>Genome sequence of Bacillus hwajinpoensis strain Y2.</title>
        <authorList>
            <person name="Fair J.L."/>
            <person name="Maclea K.S."/>
        </authorList>
    </citation>
    <scope>NUCLEOTIDE SEQUENCE [LARGE SCALE GENOMIC DNA]</scope>
    <source>
        <strain evidence="2 3">Y2</strain>
    </source>
</reference>
<dbReference type="SUPFAM" id="SSF52833">
    <property type="entry name" value="Thioredoxin-like"/>
    <property type="match status" value="1"/>
</dbReference>
<dbReference type="Pfam" id="PF00085">
    <property type="entry name" value="Thioredoxin"/>
    <property type="match status" value="1"/>
</dbReference>
<dbReference type="Proteomes" id="UP000310541">
    <property type="component" value="Unassembled WGS sequence"/>
</dbReference>
<dbReference type="RefSeq" id="WP_136948005.1">
    <property type="nucleotide sequence ID" value="NZ_SWFM01000004.1"/>
</dbReference>
<gene>
    <name evidence="2" type="ORF">FBF83_15210</name>
</gene>
<evidence type="ECO:0000259" key="1">
    <source>
        <dbReference type="Pfam" id="PF00085"/>
    </source>
</evidence>